<dbReference type="PROSITE" id="PS50894">
    <property type="entry name" value="HPT"/>
    <property type="match status" value="1"/>
</dbReference>
<dbReference type="InterPro" id="IPR004358">
    <property type="entry name" value="Sig_transdc_His_kin-like_C"/>
</dbReference>
<feature type="domain" description="PAS" evidence="9">
    <location>
        <begin position="15"/>
        <end position="88"/>
    </location>
</feature>
<evidence type="ECO:0000313" key="13">
    <source>
        <dbReference type="Proteomes" id="UP000584642"/>
    </source>
</evidence>
<dbReference type="NCBIfam" id="TIGR00229">
    <property type="entry name" value="sensory_box"/>
    <property type="match status" value="1"/>
</dbReference>
<dbReference type="Pfam" id="PF00072">
    <property type="entry name" value="Response_reg"/>
    <property type="match status" value="1"/>
</dbReference>
<evidence type="ECO:0000259" key="7">
    <source>
        <dbReference type="PROSITE" id="PS50109"/>
    </source>
</evidence>
<evidence type="ECO:0000259" key="8">
    <source>
        <dbReference type="PROSITE" id="PS50110"/>
    </source>
</evidence>
<dbReference type="Gene3D" id="3.30.450.20">
    <property type="entry name" value="PAS domain"/>
    <property type="match status" value="1"/>
</dbReference>
<feature type="modified residue" description="Phosphohistidine" evidence="5">
    <location>
        <position position="643"/>
    </location>
</feature>
<evidence type="ECO:0000256" key="6">
    <source>
        <dbReference type="PROSITE-ProRule" id="PRU00169"/>
    </source>
</evidence>
<dbReference type="EC" id="2.7.13.3" evidence="2"/>
<dbReference type="Gene3D" id="1.10.287.130">
    <property type="match status" value="1"/>
</dbReference>
<dbReference type="CDD" id="cd00130">
    <property type="entry name" value="PAS"/>
    <property type="match status" value="1"/>
</dbReference>
<dbReference type="Pfam" id="PF01627">
    <property type="entry name" value="Hpt"/>
    <property type="match status" value="1"/>
</dbReference>
<keyword evidence="3 6" id="KW-0597">Phosphoprotein</keyword>
<dbReference type="InterPro" id="IPR001789">
    <property type="entry name" value="Sig_transdc_resp-reg_receiver"/>
</dbReference>
<dbReference type="CDD" id="cd00082">
    <property type="entry name" value="HisKA"/>
    <property type="match status" value="1"/>
</dbReference>
<dbReference type="InterPro" id="IPR003594">
    <property type="entry name" value="HATPase_dom"/>
</dbReference>
<dbReference type="InterPro" id="IPR000014">
    <property type="entry name" value="PAS"/>
</dbReference>
<evidence type="ECO:0000256" key="2">
    <source>
        <dbReference type="ARBA" id="ARBA00012438"/>
    </source>
</evidence>
<evidence type="ECO:0000259" key="11">
    <source>
        <dbReference type="PROSITE" id="PS50894"/>
    </source>
</evidence>
<dbReference type="InterPro" id="IPR011006">
    <property type="entry name" value="CheY-like_superfamily"/>
</dbReference>
<dbReference type="PANTHER" id="PTHR45339:SF5">
    <property type="entry name" value="HISTIDINE KINASE"/>
    <property type="match status" value="1"/>
</dbReference>
<evidence type="ECO:0000256" key="5">
    <source>
        <dbReference type="PROSITE-ProRule" id="PRU00110"/>
    </source>
</evidence>
<evidence type="ECO:0000259" key="9">
    <source>
        <dbReference type="PROSITE" id="PS50112"/>
    </source>
</evidence>
<dbReference type="SUPFAM" id="SSF52172">
    <property type="entry name" value="CheY-like"/>
    <property type="match status" value="1"/>
</dbReference>
<dbReference type="InterPro" id="IPR035965">
    <property type="entry name" value="PAS-like_dom_sf"/>
</dbReference>
<evidence type="ECO:0000256" key="1">
    <source>
        <dbReference type="ARBA" id="ARBA00000085"/>
    </source>
</evidence>
<dbReference type="SUPFAM" id="SSF47226">
    <property type="entry name" value="Histidine-containing phosphotransfer domain, HPT domain"/>
    <property type="match status" value="1"/>
</dbReference>
<evidence type="ECO:0000256" key="3">
    <source>
        <dbReference type="ARBA" id="ARBA00022553"/>
    </source>
</evidence>
<dbReference type="Pfam" id="PF00512">
    <property type="entry name" value="HisKA"/>
    <property type="match status" value="1"/>
</dbReference>
<feature type="domain" description="Histidine kinase" evidence="7">
    <location>
        <begin position="189"/>
        <end position="410"/>
    </location>
</feature>
<dbReference type="PROSITE" id="PS50113">
    <property type="entry name" value="PAC"/>
    <property type="match status" value="1"/>
</dbReference>
<dbReference type="Gene3D" id="1.20.120.160">
    <property type="entry name" value="HPT domain"/>
    <property type="match status" value="1"/>
</dbReference>
<dbReference type="InterPro" id="IPR036097">
    <property type="entry name" value="HisK_dim/P_sf"/>
</dbReference>
<protein>
    <recommendedName>
        <fullName evidence="2">histidine kinase</fullName>
        <ecNumber evidence="2">2.7.13.3</ecNumber>
    </recommendedName>
</protein>
<dbReference type="InterPro" id="IPR036641">
    <property type="entry name" value="HPT_dom_sf"/>
</dbReference>
<dbReference type="SMART" id="SM00388">
    <property type="entry name" value="HisKA"/>
    <property type="match status" value="1"/>
</dbReference>
<dbReference type="RefSeq" id="WP_180283245.1">
    <property type="nucleotide sequence ID" value="NZ_JABFFR010000023.1"/>
</dbReference>
<feature type="modified residue" description="4-aspartylphosphate" evidence="6">
    <location>
        <position position="489"/>
    </location>
</feature>
<dbReference type="InterPro" id="IPR003661">
    <property type="entry name" value="HisK_dim/P_dom"/>
</dbReference>
<dbReference type="SUPFAM" id="SSF47384">
    <property type="entry name" value="Homodimeric domain of signal transducing histidine kinase"/>
    <property type="match status" value="1"/>
</dbReference>
<dbReference type="EMBL" id="JABFDB010000011">
    <property type="protein sequence ID" value="NYZ21345.1"/>
    <property type="molecule type" value="Genomic_DNA"/>
</dbReference>
<dbReference type="InterPro" id="IPR005467">
    <property type="entry name" value="His_kinase_dom"/>
</dbReference>
<feature type="domain" description="Response regulatory" evidence="8">
    <location>
        <begin position="439"/>
        <end position="557"/>
    </location>
</feature>
<proteinExistence type="predicted"/>
<keyword evidence="13" id="KW-1185">Reference proteome</keyword>
<dbReference type="PROSITE" id="PS50109">
    <property type="entry name" value="HIS_KIN"/>
    <property type="match status" value="1"/>
</dbReference>
<sequence length="702" mass="74738">MQPLPSTDTTRQRPDAAVLAQALEASTAGLAIGDPTRPGCPFVFCNRAFLDICGYRESDLVGQGFAALEGPDTDTGSAALVRRAVGLGEPLSVEILHYRQDGSAFWNALSIRPMPGPDGRAAWFVASSADVTGRRRSEQRLLDAQEQTTKLAAETFALAEDLDRAREEAEAARIAAENASRAKSRFLAMMSHELRTPMTAVIGMGDLLGGTSLTPQQQGLVKTLRSSADTLLAILNDILDFSKIEAGQLEIEEIDFSLHRLVEDVVQLFLVRAAAKGVALSASLAEDTPRHIRGDPTRLRQVLFNLVGNAIKFTDRGRIEIAGWCADLGDGDCVIRFEVSDTGIGMTEQQQARLFEAFVQAEASTARRYGGTGLGLAICKRLVEAMGGDIGVASTPGRGSTFRFSIRTRPALAPPDAATLNRPPPEALALPAAPPASLRLLLAEDNDVNRMLITTMLTRMGHRVDAVGDGRAVVATLAASPEYDALVLDMEMPVMDGRSAARAIRRMVGPVARIPIVGLSADALPEHRDGHMAAGLDAYLTKPVDWDHLGSVLLGLVARRVSQQTEPAVPPLPADPAELPDPGRFASQPLVDRVKLAELRLALGSESLDGMLSLFPETALRERAAIAAAVHAGRVRDVRQAAHTLAGLSANFGCLRLAEVARAVNEAHADTAALGALLPLLDAVLAETNRLVTISETTRIGA</sequence>
<comment type="caution">
    <text evidence="12">The sequence shown here is derived from an EMBL/GenBank/DDBJ whole genome shotgun (WGS) entry which is preliminary data.</text>
</comment>
<feature type="domain" description="PAC" evidence="10">
    <location>
        <begin position="91"/>
        <end position="143"/>
    </location>
</feature>
<dbReference type="PANTHER" id="PTHR45339">
    <property type="entry name" value="HYBRID SIGNAL TRANSDUCTION HISTIDINE KINASE J"/>
    <property type="match status" value="1"/>
</dbReference>
<evidence type="ECO:0000313" key="12">
    <source>
        <dbReference type="EMBL" id="NYZ21345.1"/>
    </source>
</evidence>
<dbReference type="SMART" id="SM00448">
    <property type="entry name" value="REC"/>
    <property type="match status" value="1"/>
</dbReference>
<dbReference type="InterPro" id="IPR000700">
    <property type="entry name" value="PAS-assoc_C"/>
</dbReference>
<comment type="catalytic activity">
    <reaction evidence="1">
        <text>ATP + protein L-histidine = ADP + protein N-phospho-L-histidine.</text>
        <dbReference type="EC" id="2.7.13.3"/>
    </reaction>
</comment>
<dbReference type="PRINTS" id="PR00344">
    <property type="entry name" value="BCTRLSENSOR"/>
</dbReference>
<dbReference type="SUPFAM" id="SSF55785">
    <property type="entry name" value="PYP-like sensor domain (PAS domain)"/>
    <property type="match status" value="1"/>
</dbReference>
<feature type="domain" description="HPt" evidence="11">
    <location>
        <begin position="604"/>
        <end position="698"/>
    </location>
</feature>
<dbReference type="PROSITE" id="PS50112">
    <property type="entry name" value="PAS"/>
    <property type="match status" value="1"/>
</dbReference>
<accession>A0ABX2TAN6</accession>
<dbReference type="CDD" id="cd17546">
    <property type="entry name" value="REC_hyHK_CKI1_RcsC-like"/>
    <property type="match status" value="1"/>
</dbReference>
<keyword evidence="4" id="KW-0902">Two-component regulatory system</keyword>
<evidence type="ECO:0000256" key="4">
    <source>
        <dbReference type="ARBA" id="ARBA00023012"/>
    </source>
</evidence>
<gene>
    <name evidence="12" type="ORF">HND93_16640</name>
</gene>
<dbReference type="PROSITE" id="PS50110">
    <property type="entry name" value="RESPONSE_REGULATORY"/>
    <property type="match status" value="1"/>
</dbReference>
<dbReference type="Pfam" id="PF02518">
    <property type="entry name" value="HATPase_c"/>
    <property type="match status" value="1"/>
</dbReference>
<dbReference type="SMART" id="SM00387">
    <property type="entry name" value="HATPase_c"/>
    <property type="match status" value="1"/>
</dbReference>
<organism evidence="12 13">
    <name type="scientific">Azospirillum oleiclasticum</name>
    <dbReference type="NCBI Taxonomy" id="2735135"/>
    <lineage>
        <taxon>Bacteria</taxon>
        <taxon>Pseudomonadati</taxon>
        <taxon>Pseudomonadota</taxon>
        <taxon>Alphaproteobacteria</taxon>
        <taxon>Rhodospirillales</taxon>
        <taxon>Azospirillaceae</taxon>
        <taxon>Azospirillum</taxon>
    </lineage>
</organism>
<dbReference type="InterPro" id="IPR008207">
    <property type="entry name" value="Sig_transdc_His_kin_Hpt_dom"/>
</dbReference>
<dbReference type="SUPFAM" id="SSF55874">
    <property type="entry name" value="ATPase domain of HSP90 chaperone/DNA topoisomerase II/histidine kinase"/>
    <property type="match status" value="1"/>
</dbReference>
<name>A0ABX2TAN6_9PROT</name>
<dbReference type="CDD" id="cd16922">
    <property type="entry name" value="HATPase_EvgS-ArcB-TorS-like"/>
    <property type="match status" value="1"/>
</dbReference>
<dbReference type="Pfam" id="PF13426">
    <property type="entry name" value="PAS_9"/>
    <property type="match status" value="1"/>
</dbReference>
<dbReference type="Proteomes" id="UP000584642">
    <property type="component" value="Unassembled WGS sequence"/>
</dbReference>
<dbReference type="Gene3D" id="3.40.50.2300">
    <property type="match status" value="1"/>
</dbReference>
<evidence type="ECO:0000259" key="10">
    <source>
        <dbReference type="PROSITE" id="PS50113"/>
    </source>
</evidence>
<dbReference type="InterPro" id="IPR036890">
    <property type="entry name" value="HATPase_C_sf"/>
</dbReference>
<reference evidence="12 13" key="1">
    <citation type="submission" date="2020-05" db="EMBL/GenBank/DDBJ databases">
        <title>Azospirillum oleiclasticum sp. nov, a nitrogen-fixing and heavy crude oil-emulsifying bacterium isolated from the crude oil of Yumen Oilfield.</title>
        <authorList>
            <person name="Wu D."/>
            <person name="Cai M."/>
            <person name="Zhang X."/>
        </authorList>
    </citation>
    <scope>NUCLEOTIDE SEQUENCE [LARGE SCALE GENOMIC DNA]</scope>
    <source>
        <strain evidence="12 13">ROY-1-1-2</strain>
    </source>
</reference>
<dbReference type="Gene3D" id="3.30.565.10">
    <property type="entry name" value="Histidine kinase-like ATPase, C-terminal domain"/>
    <property type="match status" value="1"/>
</dbReference>